<dbReference type="Gene3D" id="3.40.50.10990">
    <property type="entry name" value="GTP cyclohydrolase II"/>
    <property type="match status" value="1"/>
</dbReference>
<evidence type="ECO:0000256" key="1">
    <source>
        <dbReference type="ARBA" id="ARBA00004853"/>
    </source>
</evidence>
<dbReference type="GO" id="GO:0003935">
    <property type="term" value="F:GTP cyclohydrolase II activity"/>
    <property type="evidence" value="ECO:0007669"/>
    <property type="project" value="UniProtKB-UniRule"/>
</dbReference>
<dbReference type="AlphaFoldDB" id="A0A5B0DUN9"/>
<feature type="binding site" evidence="9">
    <location>
        <position position="228"/>
    </location>
    <ligand>
        <name>Zn(2+)</name>
        <dbReference type="ChEBI" id="CHEBI:29105"/>
        <note>catalytic</note>
    </ligand>
</feature>
<keyword evidence="5 9" id="KW-0378">Hydrolase</keyword>
<dbReference type="GO" id="GO:0005525">
    <property type="term" value="F:GTP binding"/>
    <property type="evidence" value="ECO:0007669"/>
    <property type="project" value="UniProtKB-KW"/>
</dbReference>
<dbReference type="GO" id="GO:0008270">
    <property type="term" value="F:zinc ion binding"/>
    <property type="evidence" value="ECO:0007669"/>
    <property type="project" value="UniProtKB-UniRule"/>
</dbReference>
<comment type="cofactor">
    <cofactor evidence="9">
        <name>Zn(2+)</name>
        <dbReference type="ChEBI" id="CHEBI:29105"/>
    </cofactor>
    <text evidence="9">Binds 1 zinc ion per subunit.</text>
</comment>
<dbReference type="Proteomes" id="UP000324738">
    <property type="component" value="Unassembled WGS sequence"/>
</dbReference>
<dbReference type="HAMAP" id="MF_00179">
    <property type="entry name" value="RibA"/>
    <property type="match status" value="1"/>
</dbReference>
<dbReference type="Pfam" id="PF00925">
    <property type="entry name" value="GTP_cyclohydro2"/>
    <property type="match status" value="1"/>
</dbReference>
<evidence type="ECO:0000256" key="2">
    <source>
        <dbReference type="ARBA" id="ARBA00022619"/>
    </source>
</evidence>
<dbReference type="InterPro" id="IPR032677">
    <property type="entry name" value="GTP_cyclohydro_II"/>
</dbReference>
<feature type="binding site" evidence="9">
    <location>
        <position position="328"/>
    </location>
    <ligand>
        <name>GTP</name>
        <dbReference type="ChEBI" id="CHEBI:37565"/>
    </ligand>
</feature>
<keyword evidence="4 9" id="KW-0547">Nucleotide-binding</keyword>
<evidence type="ECO:0000313" key="12">
    <source>
        <dbReference type="Proteomes" id="UP000324738"/>
    </source>
</evidence>
<dbReference type="UniPathway" id="UPA00275">
    <property type="reaction ID" value="UER00400"/>
</dbReference>
<dbReference type="GO" id="GO:0009231">
    <property type="term" value="P:riboflavin biosynthetic process"/>
    <property type="evidence" value="ECO:0007669"/>
    <property type="project" value="UniProtKB-UniRule"/>
</dbReference>
<feature type="binding site" evidence="9">
    <location>
        <begin position="223"/>
        <end position="227"/>
    </location>
    <ligand>
        <name>GTP</name>
        <dbReference type="ChEBI" id="CHEBI:37565"/>
    </ligand>
</feature>
<dbReference type="RefSeq" id="WP_149299585.1">
    <property type="nucleotide sequence ID" value="NZ_VTWH01000002.1"/>
</dbReference>
<dbReference type="EMBL" id="VTWH01000002">
    <property type="protein sequence ID" value="KAA0970527.1"/>
    <property type="molecule type" value="Genomic_DNA"/>
</dbReference>
<feature type="binding site" evidence="9">
    <location>
        <position position="323"/>
    </location>
    <ligand>
        <name>GTP</name>
        <dbReference type="ChEBI" id="CHEBI:37565"/>
    </ligand>
</feature>
<dbReference type="PANTHER" id="PTHR21327">
    <property type="entry name" value="GTP CYCLOHYDROLASE II-RELATED"/>
    <property type="match status" value="1"/>
</dbReference>
<evidence type="ECO:0000313" key="11">
    <source>
        <dbReference type="EMBL" id="KAA0970527.1"/>
    </source>
</evidence>
<evidence type="ECO:0000256" key="4">
    <source>
        <dbReference type="ARBA" id="ARBA00022741"/>
    </source>
</evidence>
<sequence length="378" mass="40004">MAFEKSPVSAEGVENLVFGAPGTLRAERAVAELRAGRPVVLHSEKGDVAVLALDTATPAIYEAFMAASADRGMLYLTPPRAKVLGLDAPSGALVPAAGLDYHSLCQLGYMRSSAAPMKWSAGTPLAAQSALLARVALLLPAILVADIQPDEPLFSACIVVMADDVEESYRGAAQQFQEVARTPVPLKNAGTCEFVIFRGGFAQRDQLAIIVGKPDFNQPVPVRVHSSCITGDLFGSLKCDCGDQLNSGLQILGELGGGILLYLDQEGRGTGLASKMRAYGLQHQGLDTVDADAHLGFGGDERRYEAAVAMLRGLGVHSVELLTNNPAKIAYLSASGIEVLARVPVEGSVTTENENYLRTKVARSGHIMDVDTMIERNS</sequence>
<dbReference type="InterPro" id="IPR000926">
    <property type="entry name" value="RibA"/>
</dbReference>
<proteinExistence type="inferred from homology"/>
<dbReference type="InterPro" id="IPR036144">
    <property type="entry name" value="RibA-like_sf"/>
</dbReference>
<dbReference type="SUPFAM" id="SSF142695">
    <property type="entry name" value="RibA-like"/>
    <property type="match status" value="1"/>
</dbReference>
<evidence type="ECO:0000256" key="7">
    <source>
        <dbReference type="ARBA" id="ARBA00023134"/>
    </source>
</evidence>
<feature type="domain" description="GTP cyclohydrolase II" evidence="10">
    <location>
        <begin position="179"/>
        <end position="344"/>
    </location>
</feature>
<reference evidence="11 12" key="1">
    <citation type="submission" date="2019-08" db="EMBL/GenBank/DDBJ databases">
        <title>Aureimonas fodiniaquatilis sp. nov., isolated from a coal mine wastewater.</title>
        <authorList>
            <person name="Kim W."/>
        </authorList>
    </citation>
    <scope>NUCLEOTIDE SEQUENCE [LARGE SCALE GENOMIC DNA]</scope>
    <source>
        <strain evidence="11 12">CAU 1482</strain>
    </source>
</reference>
<comment type="pathway">
    <text evidence="1 9">Cofactor biosynthesis; riboflavin biosynthesis; 5-amino-6-(D-ribitylamino)uracil from GTP: step 1/4.</text>
</comment>
<dbReference type="OrthoDB" id="9793111at2"/>
<evidence type="ECO:0000256" key="3">
    <source>
        <dbReference type="ARBA" id="ARBA00022723"/>
    </source>
</evidence>
<dbReference type="PIRSF" id="PIRSF001259">
    <property type="entry name" value="RibA"/>
    <property type="match status" value="1"/>
</dbReference>
<evidence type="ECO:0000256" key="5">
    <source>
        <dbReference type="ARBA" id="ARBA00022801"/>
    </source>
</evidence>
<gene>
    <name evidence="9 11" type="primary">ribA</name>
    <name evidence="11" type="ORF">FPY71_08470</name>
</gene>
<feature type="binding site" evidence="9">
    <location>
        <position position="241"/>
    </location>
    <ligand>
        <name>Zn(2+)</name>
        <dbReference type="ChEBI" id="CHEBI:29105"/>
        <note>catalytic</note>
    </ligand>
</feature>
<accession>A0A5B0DUN9</accession>
<feature type="binding site" evidence="9">
    <location>
        <position position="288"/>
    </location>
    <ligand>
        <name>GTP</name>
        <dbReference type="ChEBI" id="CHEBI:37565"/>
    </ligand>
</feature>
<evidence type="ECO:0000256" key="8">
    <source>
        <dbReference type="ARBA" id="ARBA00049295"/>
    </source>
</evidence>
<comment type="caution">
    <text evidence="11">The sequence shown here is derived from an EMBL/GenBank/DDBJ whole genome shotgun (WGS) entry which is preliminary data.</text>
</comment>
<protein>
    <recommendedName>
        <fullName evidence="9">GTP cyclohydrolase-2</fullName>
        <ecNumber evidence="9">3.5.4.25</ecNumber>
    </recommendedName>
    <alternativeName>
        <fullName evidence="9">GTP cyclohydrolase II</fullName>
    </alternativeName>
</protein>
<comment type="similarity">
    <text evidence="9">Belongs to the GTP cyclohydrolase II family.</text>
</comment>
<keyword evidence="12" id="KW-1185">Reference proteome</keyword>
<feature type="binding site" evidence="9">
    <location>
        <position position="244"/>
    </location>
    <ligand>
        <name>GTP</name>
        <dbReference type="ChEBI" id="CHEBI:37565"/>
    </ligand>
</feature>
<keyword evidence="2 9" id="KW-0686">Riboflavin biosynthesis</keyword>
<feature type="binding site" evidence="9">
    <location>
        <begin position="266"/>
        <end position="268"/>
    </location>
    <ligand>
        <name>GTP</name>
        <dbReference type="ChEBI" id="CHEBI:37565"/>
    </ligand>
</feature>
<name>A0A5B0DUN9_9HYPH</name>
<evidence type="ECO:0000256" key="6">
    <source>
        <dbReference type="ARBA" id="ARBA00022833"/>
    </source>
</evidence>
<evidence type="ECO:0000259" key="10">
    <source>
        <dbReference type="Pfam" id="PF00925"/>
    </source>
</evidence>
<feature type="active site" description="Nucleophile" evidence="9">
    <location>
        <position position="302"/>
    </location>
</feature>
<evidence type="ECO:0000256" key="9">
    <source>
        <dbReference type="HAMAP-Rule" id="MF_00179"/>
    </source>
</evidence>
<dbReference type="EC" id="3.5.4.25" evidence="9"/>
<dbReference type="NCBIfam" id="NF001591">
    <property type="entry name" value="PRK00393.1"/>
    <property type="match status" value="1"/>
</dbReference>
<dbReference type="PANTHER" id="PTHR21327:SF18">
    <property type="entry name" value="3,4-DIHYDROXY-2-BUTANONE 4-PHOSPHATE SYNTHASE"/>
    <property type="match status" value="1"/>
</dbReference>
<dbReference type="NCBIfam" id="NF006456">
    <property type="entry name" value="PRK08815.1"/>
    <property type="match status" value="1"/>
</dbReference>
<dbReference type="CDD" id="cd00641">
    <property type="entry name" value="GTP_cyclohydro2"/>
    <property type="match status" value="1"/>
</dbReference>
<organism evidence="11 12">
    <name type="scientific">Aureimonas fodinaquatilis</name>
    <dbReference type="NCBI Taxonomy" id="2565783"/>
    <lineage>
        <taxon>Bacteria</taxon>
        <taxon>Pseudomonadati</taxon>
        <taxon>Pseudomonadota</taxon>
        <taxon>Alphaproteobacteria</taxon>
        <taxon>Hyphomicrobiales</taxon>
        <taxon>Aurantimonadaceae</taxon>
        <taxon>Aureimonas</taxon>
    </lineage>
</organism>
<keyword evidence="3 9" id="KW-0479">Metal-binding</keyword>
<keyword evidence="6 9" id="KW-0862">Zinc</keyword>
<comment type="function">
    <text evidence="9">Catalyzes the conversion of GTP to 2,5-diamino-6-ribosylamino-4(3H)-pyrimidinone 5'-phosphate (DARP), formate and pyrophosphate.</text>
</comment>
<keyword evidence="7 9" id="KW-0342">GTP-binding</keyword>
<feature type="binding site" evidence="9">
    <location>
        <position position="239"/>
    </location>
    <ligand>
        <name>Zn(2+)</name>
        <dbReference type="ChEBI" id="CHEBI:29105"/>
        <note>catalytic</note>
    </ligand>
</feature>
<feature type="active site" description="Proton acceptor" evidence="9">
    <location>
        <position position="300"/>
    </location>
</feature>
<dbReference type="GO" id="GO:0005829">
    <property type="term" value="C:cytosol"/>
    <property type="evidence" value="ECO:0007669"/>
    <property type="project" value="TreeGrafter"/>
</dbReference>
<comment type="catalytic activity">
    <reaction evidence="8 9">
        <text>GTP + 4 H2O = 2,5-diamino-6-hydroxy-4-(5-phosphoribosylamino)-pyrimidine + formate + 2 phosphate + 3 H(+)</text>
        <dbReference type="Rhea" id="RHEA:23704"/>
        <dbReference type="ChEBI" id="CHEBI:15377"/>
        <dbReference type="ChEBI" id="CHEBI:15378"/>
        <dbReference type="ChEBI" id="CHEBI:15740"/>
        <dbReference type="ChEBI" id="CHEBI:37565"/>
        <dbReference type="ChEBI" id="CHEBI:43474"/>
        <dbReference type="ChEBI" id="CHEBI:58614"/>
        <dbReference type="EC" id="3.5.4.25"/>
    </reaction>
</comment>